<dbReference type="EMBL" id="KZ819635">
    <property type="protein sequence ID" value="PWN91613.1"/>
    <property type="molecule type" value="Genomic_DNA"/>
</dbReference>
<sequence>MASHSTESHSASSGRSTPSDMTTSSSLGTSPSSSSSHASTSSQTYGFQQQQQQQQQWKRRSSTPTSSFLAPQFWKAAAQGAQSPQPHDAAGAGGGFASLPRRTSFGTAFGAGGGGRLSALSALGMSPSSFSTSLHQVPEWQLQKSHMQQQQQQQQPSSASSSFSDSNVGSGGKIQQSDAVRSGSSTPTPAASQPTSPAPTPKTQARRNVCYLPGPDGLCVESRNRRRSEA</sequence>
<proteinExistence type="predicted"/>
<dbReference type="OrthoDB" id="3357493at2759"/>
<gene>
    <name evidence="2" type="ORF">FA10DRAFT_265463</name>
</gene>
<accession>A0A316YUA5</accession>
<dbReference type="AlphaFoldDB" id="A0A316YUA5"/>
<organism evidence="2 3">
    <name type="scientific">Acaromyces ingoldii</name>
    <dbReference type="NCBI Taxonomy" id="215250"/>
    <lineage>
        <taxon>Eukaryota</taxon>
        <taxon>Fungi</taxon>
        <taxon>Dikarya</taxon>
        <taxon>Basidiomycota</taxon>
        <taxon>Ustilaginomycotina</taxon>
        <taxon>Exobasidiomycetes</taxon>
        <taxon>Exobasidiales</taxon>
        <taxon>Cryptobasidiaceae</taxon>
        <taxon>Acaromyces</taxon>
    </lineage>
</organism>
<dbReference type="GeneID" id="37042988"/>
<feature type="compositionally biased region" description="Low complexity" evidence="1">
    <location>
        <begin position="184"/>
        <end position="195"/>
    </location>
</feature>
<feature type="compositionally biased region" description="Low complexity" evidence="1">
    <location>
        <begin position="140"/>
        <end position="168"/>
    </location>
</feature>
<feature type="compositionally biased region" description="Polar residues" evidence="1">
    <location>
        <begin position="126"/>
        <end position="135"/>
    </location>
</feature>
<reference evidence="2 3" key="1">
    <citation type="journal article" date="2018" name="Mol. Biol. Evol.">
        <title>Broad Genomic Sampling Reveals a Smut Pathogenic Ancestry of the Fungal Clade Ustilaginomycotina.</title>
        <authorList>
            <person name="Kijpornyongpan T."/>
            <person name="Mondo S.J."/>
            <person name="Barry K."/>
            <person name="Sandor L."/>
            <person name="Lee J."/>
            <person name="Lipzen A."/>
            <person name="Pangilinan J."/>
            <person name="LaButti K."/>
            <person name="Hainaut M."/>
            <person name="Henrissat B."/>
            <person name="Grigoriev I.V."/>
            <person name="Spatafora J.W."/>
            <person name="Aime M.C."/>
        </authorList>
    </citation>
    <scope>NUCLEOTIDE SEQUENCE [LARGE SCALE GENOMIC DNA]</scope>
    <source>
        <strain evidence="2 3">MCA 4198</strain>
    </source>
</reference>
<evidence type="ECO:0000256" key="1">
    <source>
        <dbReference type="SAM" id="MobiDB-lite"/>
    </source>
</evidence>
<feature type="compositionally biased region" description="Polar residues" evidence="1">
    <location>
        <begin position="173"/>
        <end position="183"/>
    </location>
</feature>
<name>A0A316YUA5_9BASI</name>
<dbReference type="InParanoid" id="A0A316YUA5"/>
<keyword evidence="3" id="KW-1185">Reference proteome</keyword>
<protein>
    <submittedName>
        <fullName evidence="2">Uncharacterized protein</fullName>
    </submittedName>
</protein>
<evidence type="ECO:0000313" key="2">
    <source>
        <dbReference type="EMBL" id="PWN91613.1"/>
    </source>
</evidence>
<feature type="compositionally biased region" description="Low complexity" evidence="1">
    <location>
        <begin position="1"/>
        <end position="56"/>
    </location>
</feature>
<feature type="region of interest" description="Disordered" evidence="1">
    <location>
        <begin position="1"/>
        <end position="230"/>
    </location>
</feature>
<evidence type="ECO:0000313" key="3">
    <source>
        <dbReference type="Proteomes" id="UP000245768"/>
    </source>
</evidence>
<dbReference type="Proteomes" id="UP000245768">
    <property type="component" value="Unassembled WGS sequence"/>
</dbReference>
<dbReference type="RefSeq" id="XP_025378811.1">
    <property type="nucleotide sequence ID" value="XM_025521072.1"/>
</dbReference>